<dbReference type="InterPro" id="IPR002925">
    <property type="entry name" value="Dienelactn_hydro"/>
</dbReference>
<proteinExistence type="predicted"/>
<dbReference type="EMBL" id="DF236987">
    <property type="protein sequence ID" value="GAQ79794.1"/>
    <property type="molecule type" value="Genomic_DNA"/>
</dbReference>
<dbReference type="Gene3D" id="3.40.50.1820">
    <property type="entry name" value="alpha/beta hydrolase"/>
    <property type="match status" value="1"/>
</dbReference>
<dbReference type="Proteomes" id="UP000054558">
    <property type="component" value="Unassembled WGS sequence"/>
</dbReference>
<evidence type="ECO:0000313" key="2">
    <source>
        <dbReference type="EMBL" id="GAQ79794.1"/>
    </source>
</evidence>
<dbReference type="PANTHER" id="PTHR46623:SF6">
    <property type="entry name" value="ALPHA_BETA-HYDROLASES SUPERFAMILY PROTEIN"/>
    <property type="match status" value="1"/>
</dbReference>
<dbReference type="OMA" id="FFAAIEW"/>
<dbReference type="SUPFAM" id="SSF53474">
    <property type="entry name" value="alpha/beta-Hydrolases"/>
    <property type="match status" value="1"/>
</dbReference>
<protein>
    <submittedName>
        <fullName evidence="2">Alpha/beta-Hydrolases superfamily protein</fullName>
    </submittedName>
</protein>
<dbReference type="Pfam" id="PF01738">
    <property type="entry name" value="DLH"/>
    <property type="match status" value="1"/>
</dbReference>
<evidence type="ECO:0000259" key="1">
    <source>
        <dbReference type="Pfam" id="PF01738"/>
    </source>
</evidence>
<dbReference type="GO" id="GO:0016787">
    <property type="term" value="F:hydrolase activity"/>
    <property type="evidence" value="ECO:0007669"/>
    <property type="project" value="UniProtKB-KW"/>
</dbReference>
<keyword evidence="2" id="KW-0378">Hydrolase</keyword>
<keyword evidence="3" id="KW-1185">Reference proteome</keyword>
<feature type="domain" description="Dienelactone hydrolase" evidence="1">
    <location>
        <begin position="21"/>
        <end position="238"/>
    </location>
</feature>
<dbReference type="OrthoDB" id="17560at2759"/>
<name>A0A1Y1HMG2_KLENI</name>
<reference evidence="2 3" key="1">
    <citation type="journal article" date="2014" name="Nat. Commun.">
        <title>Klebsormidium flaccidum genome reveals primary factors for plant terrestrial adaptation.</title>
        <authorList>
            <person name="Hori K."/>
            <person name="Maruyama F."/>
            <person name="Fujisawa T."/>
            <person name="Togashi T."/>
            <person name="Yamamoto N."/>
            <person name="Seo M."/>
            <person name="Sato S."/>
            <person name="Yamada T."/>
            <person name="Mori H."/>
            <person name="Tajima N."/>
            <person name="Moriyama T."/>
            <person name="Ikeuchi M."/>
            <person name="Watanabe M."/>
            <person name="Wada H."/>
            <person name="Kobayashi K."/>
            <person name="Saito M."/>
            <person name="Masuda T."/>
            <person name="Sasaki-Sekimoto Y."/>
            <person name="Mashiguchi K."/>
            <person name="Awai K."/>
            <person name="Shimojima M."/>
            <person name="Masuda S."/>
            <person name="Iwai M."/>
            <person name="Nobusawa T."/>
            <person name="Narise T."/>
            <person name="Kondo S."/>
            <person name="Saito H."/>
            <person name="Sato R."/>
            <person name="Murakawa M."/>
            <person name="Ihara Y."/>
            <person name="Oshima-Yamada Y."/>
            <person name="Ohtaka K."/>
            <person name="Satoh M."/>
            <person name="Sonobe K."/>
            <person name="Ishii M."/>
            <person name="Ohtani R."/>
            <person name="Kanamori-Sato M."/>
            <person name="Honoki R."/>
            <person name="Miyazaki D."/>
            <person name="Mochizuki H."/>
            <person name="Umetsu J."/>
            <person name="Higashi K."/>
            <person name="Shibata D."/>
            <person name="Kamiya Y."/>
            <person name="Sato N."/>
            <person name="Nakamura Y."/>
            <person name="Tabata S."/>
            <person name="Ida S."/>
            <person name="Kurokawa K."/>
            <person name="Ohta H."/>
        </authorList>
    </citation>
    <scope>NUCLEOTIDE SEQUENCE [LARGE SCALE GENOMIC DNA]</scope>
    <source>
        <strain evidence="2 3">NIES-2285</strain>
    </source>
</reference>
<dbReference type="PANTHER" id="PTHR46623">
    <property type="entry name" value="CARBOXYMETHYLENEBUTENOLIDASE-RELATED"/>
    <property type="match status" value="1"/>
</dbReference>
<accession>A0A1Y1HMG2</accession>
<dbReference type="STRING" id="105231.A0A1Y1HMG2"/>
<gene>
    <name evidence="2" type="ORF">KFL_000380270</name>
</gene>
<organism evidence="2 3">
    <name type="scientific">Klebsormidium nitens</name>
    <name type="common">Green alga</name>
    <name type="synonym">Ulothrix nitens</name>
    <dbReference type="NCBI Taxonomy" id="105231"/>
    <lineage>
        <taxon>Eukaryota</taxon>
        <taxon>Viridiplantae</taxon>
        <taxon>Streptophyta</taxon>
        <taxon>Klebsormidiophyceae</taxon>
        <taxon>Klebsormidiales</taxon>
        <taxon>Klebsormidiaceae</taxon>
        <taxon>Klebsormidium</taxon>
    </lineage>
</organism>
<dbReference type="InterPro" id="IPR029058">
    <property type="entry name" value="AB_hydrolase_fold"/>
</dbReference>
<sequence>MAGELEKITVKGTEASKEPDFPGYVIGEKGAPGLVVLQEWWGIDYEIKKQAKIVASKGFRVLVPDLYRGKLGTNMEEAHHLMDNLDWSNSVQDITACARHLLQEGSPNVGAVGFCMGGALSAVAAIRVPEISAAVVFYGTPNPQLADAATCQKPVQAHFGEVDGMKGFSAPEDAKAFADKLEKAGCTHELHMYPGQGHAFMNQSPEAVERKKSMGLPEHDQSTVDLAWSRTFAWFDKYVKA</sequence>
<dbReference type="AlphaFoldDB" id="A0A1Y1HMG2"/>
<dbReference type="InterPro" id="IPR051049">
    <property type="entry name" value="Dienelactone_hydrolase-like"/>
</dbReference>
<evidence type="ECO:0000313" key="3">
    <source>
        <dbReference type="Proteomes" id="UP000054558"/>
    </source>
</evidence>